<dbReference type="InterPro" id="IPR002139">
    <property type="entry name" value="Ribo/fructo_kinase"/>
</dbReference>
<accession>A0A9D2NS09</accession>
<keyword evidence="1" id="KW-0808">Transferase</keyword>
<dbReference type="EMBL" id="DWWM01000029">
    <property type="protein sequence ID" value="HJC36476.1"/>
    <property type="molecule type" value="Genomic_DNA"/>
</dbReference>
<organism evidence="4 5">
    <name type="scientific">Candidatus Merdibacter merdavium</name>
    <dbReference type="NCBI Taxonomy" id="2838692"/>
    <lineage>
        <taxon>Bacteria</taxon>
        <taxon>Bacillati</taxon>
        <taxon>Bacillota</taxon>
        <taxon>Erysipelotrichia</taxon>
        <taxon>Erysipelotrichales</taxon>
        <taxon>Erysipelotrichaceae</taxon>
        <taxon>Merdibacter</taxon>
    </lineage>
</organism>
<protein>
    <submittedName>
        <fullName evidence="4">Ribokinase</fullName>
    </submittedName>
</protein>
<evidence type="ECO:0000256" key="1">
    <source>
        <dbReference type="ARBA" id="ARBA00022679"/>
    </source>
</evidence>
<dbReference type="GO" id="GO:0006796">
    <property type="term" value="P:phosphate-containing compound metabolic process"/>
    <property type="evidence" value="ECO:0007669"/>
    <property type="project" value="UniProtKB-ARBA"/>
</dbReference>
<reference evidence="4" key="1">
    <citation type="journal article" date="2021" name="PeerJ">
        <title>Extensive microbial diversity within the chicken gut microbiome revealed by metagenomics and culture.</title>
        <authorList>
            <person name="Gilroy R."/>
            <person name="Ravi A."/>
            <person name="Getino M."/>
            <person name="Pursley I."/>
            <person name="Horton D.L."/>
            <person name="Alikhan N.F."/>
            <person name="Baker D."/>
            <person name="Gharbi K."/>
            <person name="Hall N."/>
            <person name="Watson M."/>
            <person name="Adriaenssens E.M."/>
            <person name="Foster-Nyarko E."/>
            <person name="Jarju S."/>
            <person name="Secka A."/>
            <person name="Antonio M."/>
            <person name="Oren A."/>
            <person name="Chaudhuri R.R."/>
            <person name="La Ragione R."/>
            <person name="Hildebrand F."/>
            <person name="Pallen M.J."/>
        </authorList>
    </citation>
    <scope>NUCLEOTIDE SEQUENCE</scope>
    <source>
        <strain evidence="4">CHK187-11901</strain>
    </source>
</reference>
<dbReference type="PRINTS" id="PR00990">
    <property type="entry name" value="RIBOKINASE"/>
</dbReference>
<gene>
    <name evidence="4" type="ORF">H9702_05030</name>
</gene>
<dbReference type="AlphaFoldDB" id="A0A9D2NS09"/>
<dbReference type="PANTHER" id="PTHR10584:SF166">
    <property type="entry name" value="RIBOKINASE"/>
    <property type="match status" value="1"/>
</dbReference>
<evidence type="ECO:0000259" key="3">
    <source>
        <dbReference type="Pfam" id="PF00294"/>
    </source>
</evidence>
<evidence type="ECO:0000256" key="2">
    <source>
        <dbReference type="ARBA" id="ARBA00022777"/>
    </source>
</evidence>
<dbReference type="GO" id="GO:0016301">
    <property type="term" value="F:kinase activity"/>
    <property type="evidence" value="ECO:0007669"/>
    <property type="project" value="UniProtKB-KW"/>
</dbReference>
<dbReference type="InterPro" id="IPR029056">
    <property type="entry name" value="Ribokinase-like"/>
</dbReference>
<feature type="domain" description="Carbohydrate kinase PfkB" evidence="3">
    <location>
        <begin position="12"/>
        <end position="289"/>
    </location>
</feature>
<keyword evidence="2" id="KW-0418">Kinase</keyword>
<dbReference type="SUPFAM" id="SSF53613">
    <property type="entry name" value="Ribokinase-like"/>
    <property type="match status" value="1"/>
</dbReference>
<dbReference type="InterPro" id="IPR011611">
    <property type="entry name" value="PfkB_dom"/>
</dbReference>
<sequence>MTITSTSHRPLIIGSLVADVLLQVPHLPQRQQDINIAAQQIRSGGCAYNVYEAVCCCGGHPHFTGVIGTGAFAAALRQLVGHDPNMTLFASDEENGCCYCLIEPDGERTFLCVRGGEYRFQAQWLSRLDLDPFGWLYLCGIDLEEAQNECLVRFASASGLRLMLAPGPRLDHIQEQIEQLMRLHPILHLNEQEALAMSRQNDPQKAAIALCAQGAEKVIITLGSRGSLACDGNTLIAHAARTVKVTDTIGAGDAHAGACLHALSQQLPLDKMLELADHTAEKALRCAGALRHER</sequence>
<reference evidence="4" key="2">
    <citation type="submission" date="2021-04" db="EMBL/GenBank/DDBJ databases">
        <authorList>
            <person name="Gilroy R."/>
        </authorList>
    </citation>
    <scope>NUCLEOTIDE SEQUENCE</scope>
    <source>
        <strain evidence="4">CHK187-11901</strain>
    </source>
</reference>
<dbReference type="Proteomes" id="UP000823896">
    <property type="component" value="Unassembled WGS sequence"/>
</dbReference>
<evidence type="ECO:0000313" key="5">
    <source>
        <dbReference type="Proteomes" id="UP000823896"/>
    </source>
</evidence>
<dbReference type="GO" id="GO:0005829">
    <property type="term" value="C:cytosol"/>
    <property type="evidence" value="ECO:0007669"/>
    <property type="project" value="TreeGrafter"/>
</dbReference>
<dbReference type="PANTHER" id="PTHR10584">
    <property type="entry name" value="SUGAR KINASE"/>
    <property type="match status" value="1"/>
</dbReference>
<name>A0A9D2NS09_9FIRM</name>
<proteinExistence type="predicted"/>
<dbReference type="Pfam" id="PF00294">
    <property type="entry name" value="PfkB"/>
    <property type="match status" value="1"/>
</dbReference>
<comment type="caution">
    <text evidence="4">The sequence shown here is derived from an EMBL/GenBank/DDBJ whole genome shotgun (WGS) entry which is preliminary data.</text>
</comment>
<evidence type="ECO:0000313" key="4">
    <source>
        <dbReference type="EMBL" id="HJC36476.1"/>
    </source>
</evidence>
<dbReference type="Gene3D" id="3.40.1190.20">
    <property type="match status" value="1"/>
</dbReference>